<accession>A0A2P2JQM1</accession>
<organism evidence="1">
    <name type="scientific">Rhizophora mucronata</name>
    <name type="common">Asiatic mangrove</name>
    <dbReference type="NCBI Taxonomy" id="61149"/>
    <lineage>
        <taxon>Eukaryota</taxon>
        <taxon>Viridiplantae</taxon>
        <taxon>Streptophyta</taxon>
        <taxon>Embryophyta</taxon>
        <taxon>Tracheophyta</taxon>
        <taxon>Spermatophyta</taxon>
        <taxon>Magnoliopsida</taxon>
        <taxon>eudicotyledons</taxon>
        <taxon>Gunneridae</taxon>
        <taxon>Pentapetalae</taxon>
        <taxon>rosids</taxon>
        <taxon>fabids</taxon>
        <taxon>Malpighiales</taxon>
        <taxon>Rhizophoraceae</taxon>
        <taxon>Rhizophora</taxon>
    </lineage>
</organism>
<dbReference type="AlphaFoldDB" id="A0A2P2JQM1"/>
<reference evidence="1" key="1">
    <citation type="submission" date="2018-02" db="EMBL/GenBank/DDBJ databases">
        <title>Rhizophora mucronata_Transcriptome.</title>
        <authorList>
            <person name="Meera S.P."/>
            <person name="Sreeshan A."/>
            <person name="Augustine A."/>
        </authorList>
    </citation>
    <scope>NUCLEOTIDE SEQUENCE</scope>
    <source>
        <tissue evidence="1">Leaf</tissue>
    </source>
</reference>
<protein>
    <submittedName>
        <fullName evidence="1">Uncharacterized protein</fullName>
    </submittedName>
</protein>
<dbReference type="EMBL" id="GGEC01015274">
    <property type="protein sequence ID" value="MBW95757.1"/>
    <property type="molecule type" value="Transcribed_RNA"/>
</dbReference>
<evidence type="ECO:0000313" key="1">
    <source>
        <dbReference type="EMBL" id="MBW95757.1"/>
    </source>
</evidence>
<proteinExistence type="predicted"/>
<name>A0A2P2JQM1_RHIMU</name>
<sequence>MTLYSFSLLQIQYKGVIWDMKERKKERCIIV</sequence>